<evidence type="ECO:0000313" key="2">
    <source>
        <dbReference type="EMBL" id="KAL2603037.1"/>
    </source>
</evidence>
<evidence type="ECO:0000256" key="1">
    <source>
        <dbReference type="SAM" id="MobiDB-lite"/>
    </source>
</evidence>
<comment type="caution">
    <text evidence="2">The sequence shown here is derived from an EMBL/GenBank/DDBJ whole genome shotgun (WGS) entry which is preliminary data.</text>
</comment>
<organism evidence="2 3">
    <name type="scientific">Riccia fluitans</name>
    <dbReference type="NCBI Taxonomy" id="41844"/>
    <lineage>
        <taxon>Eukaryota</taxon>
        <taxon>Viridiplantae</taxon>
        <taxon>Streptophyta</taxon>
        <taxon>Embryophyta</taxon>
        <taxon>Marchantiophyta</taxon>
        <taxon>Marchantiopsida</taxon>
        <taxon>Marchantiidae</taxon>
        <taxon>Marchantiales</taxon>
        <taxon>Ricciaceae</taxon>
        <taxon>Riccia</taxon>
    </lineage>
</organism>
<accession>A0ABD1XED7</accession>
<name>A0ABD1XED7_9MARC</name>
<protein>
    <submittedName>
        <fullName evidence="2">Uncharacterized protein</fullName>
    </submittedName>
</protein>
<keyword evidence="3" id="KW-1185">Reference proteome</keyword>
<proteinExistence type="predicted"/>
<dbReference type="Proteomes" id="UP001605036">
    <property type="component" value="Unassembled WGS sequence"/>
</dbReference>
<feature type="region of interest" description="Disordered" evidence="1">
    <location>
        <begin position="50"/>
        <end position="103"/>
    </location>
</feature>
<dbReference type="AlphaFoldDB" id="A0ABD1XED7"/>
<reference evidence="2 3" key="1">
    <citation type="submission" date="2024-09" db="EMBL/GenBank/DDBJ databases">
        <title>Chromosome-scale assembly of Riccia fluitans.</title>
        <authorList>
            <person name="Paukszto L."/>
            <person name="Sawicki J."/>
            <person name="Karawczyk K."/>
            <person name="Piernik-Szablinska J."/>
            <person name="Szczecinska M."/>
            <person name="Mazdziarz M."/>
        </authorList>
    </citation>
    <scope>NUCLEOTIDE SEQUENCE [LARGE SCALE GENOMIC DNA]</scope>
    <source>
        <strain evidence="2">Rf_01</strain>
        <tissue evidence="2">Aerial parts of the thallus</tissue>
    </source>
</reference>
<sequence>MASIQETRMEKRKEVFLLCSDYLTTPFFVSQLKCTRGILAWPCAGRPCRQGRPPPATASGHTEGVGWPPGAARLPRRPPALAPVAGERHTRGRFRFANGRGRG</sequence>
<dbReference type="EMBL" id="JBHFFA010000102">
    <property type="protein sequence ID" value="KAL2603037.1"/>
    <property type="molecule type" value="Genomic_DNA"/>
</dbReference>
<gene>
    <name evidence="2" type="ORF">R1flu_017250</name>
</gene>
<evidence type="ECO:0000313" key="3">
    <source>
        <dbReference type="Proteomes" id="UP001605036"/>
    </source>
</evidence>